<keyword evidence="3 5" id="KW-0238">DNA-binding</keyword>
<evidence type="ECO:0000256" key="3">
    <source>
        <dbReference type="ARBA" id="ARBA00023125"/>
    </source>
</evidence>
<dbReference type="PROSITE" id="PS51898">
    <property type="entry name" value="TYR_RECOMBINASE"/>
    <property type="match status" value="1"/>
</dbReference>
<evidence type="ECO:0000313" key="10">
    <source>
        <dbReference type="EMBL" id="SMX89316.1"/>
    </source>
</evidence>
<evidence type="ECO:0000313" key="13">
    <source>
        <dbReference type="Proteomes" id="UP000234327"/>
    </source>
</evidence>
<dbReference type="PANTHER" id="PTHR30629:SF2">
    <property type="entry name" value="PROPHAGE INTEGRASE INTS-RELATED"/>
    <property type="match status" value="1"/>
</dbReference>
<dbReference type="GO" id="GO:0006310">
    <property type="term" value="P:DNA recombination"/>
    <property type="evidence" value="ECO:0007669"/>
    <property type="project" value="UniProtKB-KW"/>
</dbReference>
<dbReference type="Proteomes" id="UP000217881">
    <property type="component" value="Unassembled WGS sequence"/>
</dbReference>
<reference evidence="8 11" key="1">
    <citation type="journal article" date="2017" name="Elife">
        <title>Extensive horizontal gene transfer in cheese-associated bacteria.</title>
        <authorList>
            <person name="Bonham K.S."/>
            <person name="Wolfe B.E."/>
            <person name="Dutton R.J."/>
        </authorList>
    </citation>
    <scope>NUCLEOTIDE SEQUENCE [LARGE SCALE GENOMIC DNA]</scope>
    <source>
        <strain evidence="8 11">738_8</strain>
    </source>
</reference>
<keyword evidence="2" id="KW-0229">DNA integration</keyword>
<dbReference type="InterPro" id="IPR044068">
    <property type="entry name" value="CB"/>
</dbReference>
<dbReference type="InterPro" id="IPR058717">
    <property type="entry name" value="Phage_L5_Integrase_N"/>
</dbReference>
<dbReference type="InterPro" id="IPR004107">
    <property type="entry name" value="Integrase_SAM-like_N"/>
</dbReference>
<dbReference type="Pfam" id="PF26003">
    <property type="entry name" value="Integrase_N_phage"/>
    <property type="match status" value="1"/>
</dbReference>
<dbReference type="InterPro" id="IPR013762">
    <property type="entry name" value="Integrase-like_cat_sf"/>
</dbReference>
<name>A0A2H1IF00_BREAU</name>
<dbReference type="Gene3D" id="1.10.443.10">
    <property type="entry name" value="Intergrase catalytic core"/>
    <property type="match status" value="1"/>
</dbReference>
<dbReference type="Pfam" id="PF14659">
    <property type="entry name" value="Phage_int_SAM_3"/>
    <property type="match status" value="1"/>
</dbReference>
<feature type="domain" description="Tyr recombinase" evidence="6">
    <location>
        <begin position="192"/>
        <end position="383"/>
    </location>
</feature>
<evidence type="ECO:0000259" key="7">
    <source>
        <dbReference type="PROSITE" id="PS51900"/>
    </source>
</evidence>
<dbReference type="InterPro" id="IPR002104">
    <property type="entry name" value="Integrase_catalytic"/>
</dbReference>
<dbReference type="Gene3D" id="1.10.150.130">
    <property type="match status" value="1"/>
</dbReference>
<evidence type="ECO:0000256" key="2">
    <source>
        <dbReference type="ARBA" id="ARBA00022908"/>
    </source>
</evidence>
<organism evidence="9 12">
    <name type="scientific">Brevibacterium aurantiacum</name>
    <dbReference type="NCBI Taxonomy" id="273384"/>
    <lineage>
        <taxon>Bacteria</taxon>
        <taxon>Bacillati</taxon>
        <taxon>Actinomycetota</taxon>
        <taxon>Actinomycetes</taxon>
        <taxon>Micrococcales</taxon>
        <taxon>Brevibacteriaceae</taxon>
        <taxon>Brevibacterium</taxon>
    </lineage>
</organism>
<protein>
    <submittedName>
        <fullName evidence="9">Phage integrase, N-terminal SAM-like domain</fullName>
    </submittedName>
</protein>
<evidence type="ECO:0000313" key="11">
    <source>
        <dbReference type="Proteomes" id="UP000217881"/>
    </source>
</evidence>
<dbReference type="InterPro" id="IPR011010">
    <property type="entry name" value="DNA_brk_join_enz"/>
</dbReference>
<dbReference type="InterPro" id="IPR010998">
    <property type="entry name" value="Integrase_recombinase_N"/>
</dbReference>
<dbReference type="Proteomes" id="UP000234300">
    <property type="component" value="Unassembled WGS sequence"/>
</dbReference>
<accession>A0A2A3ZQ48</accession>
<dbReference type="GO" id="GO:0015074">
    <property type="term" value="P:DNA integration"/>
    <property type="evidence" value="ECO:0007669"/>
    <property type="project" value="UniProtKB-KW"/>
</dbReference>
<evidence type="ECO:0000313" key="8">
    <source>
        <dbReference type="EMBL" id="PCC53656.1"/>
    </source>
</evidence>
<dbReference type="PANTHER" id="PTHR30629">
    <property type="entry name" value="PROPHAGE INTEGRASE"/>
    <property type="match status" value="1"/>
</dbReference>
<evidence type="ECO:0000313" key="9">
    <source>
        <dbReference type="EMBL" id="SMX73572.1"/>
    </source>
</evidence>
<feature type="domain" description="Core-binding (CB)" evidence="7">
    <location>
        <begin position="84"/>
        <end position="165"/>
    </location>
</feature>
<accession>A0A2H1IF00</accession>
<dbReference type="RefSeq" id="WP_096146455.1">
    <property type="nucleotide sequence ID" value="NZ_FXYZ01000010.1"/>
</dbReference>
<dbReference type="Pfam" id="PF00589">
    <property type="entry name" value="Phage_integrase"/>
    <property type="match status" value="1"/>
</dbReference>
<dbReference type="SUPFAM" id="SSF56349">
    <property type="entry name" value="DNA breaking-rejoining enzymes"/>
    <property type="match status" value="1"/>
</dbReference>
<keyword evidence="4" id="KW-0233">DNA recombination</keyword>
<dbReference type="Proteomes" id="UP000234327">
    <property type="component" value="Unassembled WGS sequence"/>
</dbReference>
<dbReference type="EMBL" id="FXZI01000001">
    <property type="protein sequence ID" value="SMX73572.1"/>
    <property type="molecule type" value="Genomic_DNA"/>
</dbReference>
<dbReference type="EMBL" id="NRHA01000012">
    <property type="protein sequence ID" value="PCC53656.1"/>
    <property type="molecule type" value="Genomic_DNA"/>
</dbReference>
<evidence type="ECO:0000313" key="12">
    <source>
        <dbReference type="Proteomes" id="UP000234300"/>
    </source>
</evidence>
<dbReference type="AlphaFoldDB" id="A0A2H1IF00"/>
<evidence type="ECO:0000259" key="6">
    <source>
        <dbReference type="PROSITE" id="PS51898"/>
    </source>
</evidence>
<sequence length="389" mass="43127">MTTKTKKAARRQFGSLDTLKSGRIRARYLAPDGQRYARTFPDMKIARAWLTAAEADIAYDRWEPPSKEREDAEREAREAERQAITVAEWAEKWLAARAETWKPSTLQAHTRRLRRHLLPYIGQEPLVTLTSADWETWYRRMRRRTSDGVPRTVYMTTSAMLHAAVSAGIIDSVPLSIPGAARYRSVTDPDGSGPRVLTGSEIQAVAAAVPERLRFAVLLAAVCGLRLGEVTALRRHDLDLGAGIVHVRRSATSIIERGIVEHEPKSAAGRRRIAMPPSVKMIGSAHLSRHAGRGVQALVFPRPDSNGRVHEHQNSLRRALRRAGATVGIPDLKWHQLRHTALTRLARAGATTADLMAVAGHSDVSVAMIYQHSEVERGRGLLASVDQMD</sequence>
<evidence type="ECO:0000256" key="1">
    <source>
        <dbReference type="ARBA" id="ARBA00008857"/>
    </source>
</evidence>
<comment type="similarity">
    <text evidence="1">Belongs to the 'phage' integrase family.</text>
</comment>
<evidence type="ECO:0000256" key="4">
    <source>
        <dbReference type="ARBA" id="ARBA00023172"/>
    </source>
</evidence>
<dbReference type="PROSITE" id="PS51900">
    <property type="entry name" value="CB"/>
    <property type="match status" value="1"/>
</dbReference>
<gene>
    <name evidence="10" type="ORF">BAURA63_02495</name>
    <name evidence="9" type="ORF">BAURA86_00554</name>
    <name evidence="8" type="ORF">CIK59_10275</name>
</gene>
<proteinExistence type="inferred from homology"/>
<evidence type="ECO:0000256" key="5">
    <source>
        <dbReference type="PROSITE-ProRule" id="PRU01248"/>
    </source>
</evidence>
<dbReference type="EMBL" id="FXYZ01000010">
    <property type="protein sequence ID" value="SMX89316.1"/>
    <property type="molecule type" value="Genomic_DNA"/>
</dbReference>
<reference evidence="12 13" key="2">
    <citation type="submission" date="2017-03" db="EMBL/GenBank/DDBJ databases">
        <authorList>
            <person name="Afonso C.L."/>
            <person name="Miller P.J."/>
            <person name="Scott M.A."/>
            <person name="Spackman E."/>
            <person name="Goraichik I."/>
            <person name="Dimitrov K.M."/>
            <person name="Suarez D.L."/>
            <person name="Swayne D.E."/>
        </authorList>
    </citation>
    <scope>NUCLEOTIDE SEQUENCE [LARGE SCALE GENOMIC DNA]</scope>
    <source>
        <strain evidence="10">6</strain>
        <strain evidence="13">6(3)</strain>
        <strain evidence="9">8</strain>
        <strain evidence="12">8(6)</strain>
    </source>
</reference>
<dbReference type="GO" id="GO:0003677">
    <property type="term" value="F:DNA binding"/>
    <property type="evidence" value="ECO:0007669"/>
    <property type="project" value="UniProtKB-UniRule"/>
</dbReference>
<dbReference type="CDD" id="cd01189">
    <property type="entry name" value="INT_ICEBs1_C_like"/>
    <property type="match status" value="1"/>
</dbReference>
<dbReference type="InterPro" id="IPR050808">
    <property type="entry name" value="Phage_Integrase"/>
</dbReference>